<dbReference type="AlphaFoldDB" id="A0A2H1KHT2"/>
<protein>
    <submittedName>
        <fullName evidence="1">Uncharacterized protein</fullName>
    </submittedName>
</protein>
<keyword evidence="2" id="KW-1185">Reference proteome</keyword>
<reference evidence="2" key="1">
    <citation type="submission" date="2017-03" db="EMBL/GenBank/DDBJ databases">
        <authorList>
            <person name="Monnet C."/>
        </authorList>
    </citation>
    <scope>NUCLEOTIDE SEQUENCE [LARGE SCALE GENOMIC DNA]</scope>
    <source>
        <strain evidence="2">ATCC 49514</strain>
    </source>
</reference>
<gene>
    <name evidence="1" type="ORF">BI49514_03050</name>
</gene>
<dbReference type="EMBL" id="FXYX01000034">
    <property type="protein sequence ID" value="SMX99118.1"/>
    <property type="molecule type" value="Genomic_DNA"/>
</dbReference>
<dbReference type="Proteomes" id="UP000234382">
    <property type="component" value="Unassembled WGS sequence"/>
</dbReference>
<evidence type="ECO:0000313" key="1">
    <source>
        <dbReference type="EMBL" id="SMX99118.1"/>
    </source>
</evidence>
<proteinExistence type="predicted"/>
<accession>A0A2H1KHT2</accession>
<evidence type="ECO:0000313" key="2">
    <source>
        <dbReference type="Proteomes" id="UP000234382"/>
    </source>
</evidence>
<sequence>MEEAVGIVRDRRSDDGTWTQDHRLDADVWFHVDAPVREHSKWVTLQARRVLDWWDGTQTD</sequence>
<organism evidence="1 2">
    <name type="scientific">Brevibacterium iodinum ATCC 49514</name>
    <dbReference type="NCBI Taxonomy" id="1255616"/>
    <lineage>
        <taxon>Bacteria</taxon>
        <taxon>Bacillati</taxon>
        <taxon>Actinomycetota</taxon>
        <taxon>Actinomycetes</taxon>
        <taxon>Micrococcales</taxon>
        <taxon>Brevibacteriaceae</taxon>
        <taxon>Brevibacterium</taxon>
    </lineage>
</organism>
<name>A0A2H1KHT2_9MICO</name>